<dbReference type="SUPFAM" id="SSF63411">
    <property type="entry name" value="LuxS/MPP-like metallohydrolase"/>
    <property type="match status" value="2"/>
</dbReference>
<evidence type="ECO:0000259" key="3">
    <source>
        <dbReference type="Pfam" id="PF05193"/>
    </source>
</evidence>
<evidence type="ECO:0000313" key="4">
    <source>
        <dbReference type="EMBL" id="OYO17294.1"/>
    </source>
</evidence>
<dbReference type="InterPro" id="IPR011765">
    <property type="entry name" value="Pept_M16_N"/>
</dbReference>
<dbReference type="Pfam" id="PF00675">
    <property type="entry name" value="Peptidase_M16"/>
    <property type="match status" value="1"/>
</dbReference>
<evidence type="ECO:0000259" key="2">
    <source>
        <dbReference type="Pfam" id="PF00675"/>
    </source>
</evidence>
<organism evidence="4 5">
    <name type="scientific">Enemella dayhoffiae</name>
    <dbReference type="NCBI Taxonomy" id="2016507"/>
    <lineage>
        <taxon>Bacteria</taxon>
        <taxon>Bacillati</taxon>
        <taxon>Actinomycetota</taxon>
        <taxon>Actinomycetes</taxon>
        <taxon>Propionibacteriales</taxon>
        <taxon>Propionibacteriaceae</taxon>
        <taxon>Enemella</taxon>
    </lineage>
</organism>
<dbReference type="RefSeq" id="WP_094365373.1">
    <property type="nucleotide sequence ID" value="NZ_NMVQ01000046.1"/>
</dbReference>
<evidence type="ECO:0000256" key="1">
    <source>
        <dbReference type="ARBA" id="ARBA00007261"/>
    </source>
</evidence>
<dbReference type="AlphaFoldDB" id="A0A255GVN2"/>
<dbReference type="Gene3D" id="3.30.830.10">
    <property type="entry name" value="Metalloenzyme, LuxS/M16 peptidase-like"/>
    <property type="match status" value="2"/>
</dbReference>
<feature type="domain" description="Peptidase M16 N-terminal" evidence="2">
    <location>
        <begin position="27"/>
        <end position="173"/>
    </location>
</feature>
<protein>
    <submittedName>
        <fullName evidence="4">Peptidase M16</fullName>
    </submittedName>
</protein>
<gene>
    <name evidence="4" type="ORF">CGZ93_17190</name>
</gene>
<dbReference type="InterPro" id="IPR011249">
    <property type="entry name" value="Metalloenz_LuxS/M16"/>
</dbReference>
<name>A0A255GVN2_9ACTN</name>
<dbReference type="Proteomes" id="UP000216311">
    <property type="component" value="Unassembled WGS sequence"/>
</dbReference>
<dbReference type="EMBL" id="NMVQ01000046">
    <property type="protein sequence ID" value="OYO17294.1"/>
    <property type="molecule type" value="Genomic_DNA"/>
</dbReference>
<dbReference type="PANTHER" id="PTHR11851:SF49">
    <property type="entry name" value="MITOCHONDRIAL-PROCESSING PEPTIDASE SUBUNIT ALPHA"/>
    <property type="match status" value="1"/>
</dbReference>
<sequence length="444" mass="47970">MASPTSVSARQYLGGESRRTVLPGGLRVVTEHMPGLHSFSIGCFVGTGSRNESPHLHGVSHFLEHVLFKGTRRRGPEEISRAIEELGGDLNAYTGKELTCFHAKVLADHADVAVEVLTDMLSRSLLREADVDAERAVIIDEIAMHHDDPAEAASELVSARLFAGSSLERSVIGSEQSIGALSRDQIHGFWRRHYRGPRIVVAAAGMVDHDRLVQQLLPFDEQLAGSRDTARSRPSRVKYQPGSVLVRSRPLEHTQAVLGFPSPGVFTDGVGSAIDERRYPLNLLATVLGGGMSSRLFVEVRERRGLAYAIDAGEGAYADAGGFTIEWGSLPDRVADITAVVRGALTEVVENGITEEELARAQGQLRGQTALAYETPGARMNRLGTAELAGDTRTVTEVLEHYQQVTVEQVAAVAAEVLTVPPVLGVVGGRVNRSRLSGLVERWI</sequence>
<reference evidence="4 5" key="1">
    <citation type="submission" date="2017-07" db="EMBL/GenBank/DDBJ databases">
        <title>Draft whole genome sequences of clinical Proprionibacteriaceae strains.</title>
        <authorList>
            <person name="Bernier A.-M."/>
            <person name="Bernard K."/>
            <person name="Domingo M.-C."/>
        </authorList>
    </citation>
    <scope>NUCLEOTIDE SEQUENCE [LARGE SCALE GENOMIC DNA]</scope>
    <source>
        <strain evidence="4 5">NML 130396</strain>
    </source>
</reference>
<feature type="domain" description="Peptidase M16 C-terminal" evidence="3">
    <location>
        <begin position="181"/>
        <end position="365"/>
    </location>
</feature>
<dbReference type="Pfam" id="PF05193">
    <property type="entry name" value="Peptidase_M16_C"/>
    <property type="match status" value="1"/>
</dbReference>
<accession>A0A255GVN2</accession>
<comment type="caution">
    <text evidence="4">The sequence shown here is derived from an EMBL/GenBank/DDBJ whole genome shotgun (WGS) entry which is preliminary data.</text>
</comment>
<dbReference type="OrthoDB" id="9811314at2"/>
<dbReference type="InterPro" id="IPR050361">
    <property type="entry name" value="MPP/UQCRC_Complex"/>
</dbReference>
<evidence type="ECO:0000313" key="5">
    <source>
        <dbReference type="Proteomes" id="UP000216311"/>
    </source>
</evidence>
<dbReference type="InterPro" id="IPR007863">
    <property type="entry name" value="Peptidase_M16_C"/>
</dbReference>
<comment type="similarity">
    <text evidence="1">Belongs to the peptidase M16 family.</text>
</comment>
<dbReference type="PANTHER" id="PTHR11851">
    <property type="entry name" value="METALLOPROTEASE"/>
    <property type="match status" value="1"/>
</dbReference>
<keyword evidence="5" id="KW-1185">Reference proteome</keyword>
<dbReference type="GO" id="GO:0046872">
    <property type="term" value="F:metal ion binding"/>
    <property type="evidence" value="ECO:0007669"/>
    <property type="project" value="InterPro"/>
</dbReference>
<proteinExistence type="inferred from homology"/>